<dbReference type="EMBL" id="JAPWTK010000506">
    <property type="protein sequence ID" value="KAJ8939150.1"/>
    <property type="molecule type" value="Genomic_DNA"/>
</dbReference>
<keyword evidence="2" id="KW-1185">Reference proteome</keyword>
<evidence type="ECO:0000313" key="1">
    <source>
        <dbReference type="EMBL" id="KAJ8939150.1"/>
    </source>
</evidence>
<evidence type="ECO:0000313" key="2">
    <source>
        <dbReference type="Proteomes" id="UP001162162"/>
    </source>
</evidence>
<protein>
    <submittedName>
        <fullName evidence="1">Uncharacterized protein</fullName>
    </submittedName>
</protein>
<name>A0AAV8XJX2_9CUCU</name>
<dbReference type="AlphaFoldDB" id="A0AAV8XJX2"/>
<accession>A0AAV8XJX2</accession>
<dbReference type="Proteomes" id="UP001162162">
    <property type="component" value="Unassembled WGS sequence"/>
</dbReference>
<organism evidence="1 2">
    <name type="scientific">Aromia moschata</name>
    <dbReference type="NCBI Taxonomy" id="1265417"/>
    <lineage>
        <taxon>Eukaryota</taxon>
        <taxon>Metazoa</taxon>
        <taxon>Ecdysozoa</taxon>
        <taxon>Arthropoda</taxon>
        <taxon>Hexapoda</taxon>
        <taxon>Insecta</taxon>
        <taxon>Pterygota</taxon>
        <taxon>Neoptera</taxon>
        <taxon>Endopterygota</taxon>
        <taxon>Coleoptera</taxon>
        <taxon>Polyphaga</taxon>
        <taxon>Cucujiformia</taxon>
        <taxon>Chrysomeloidea</taxon>
        <taxon>Cerambycidae</taxon>
        <taxon>Cerambycinae</taxon>
        <taxon>Callichromatini</taxon>
        <taxon>Aromia</taxon>
    </lineage>
</organism>
<gene>
    <name evidence="1" type="ORF">NQ318_010905</name>
</gene>
<proteinExistence type="predicted"/>
<sequence length="84" mass="9648">MDFQSTKNQGKSKMEYHEFQGCLGIKSEELNIKEEYDEYDRNGNNGRSSIYSHVIHSDNTEIKPFVDKSCNLETSHSTIKSDPS</sequence>
<reference evidence="1" key="1">
    <citation type="journal article" date="2023" name="Insect Mol. Biol.">
        <title>Genome sequencing provides insights into the evolution of gene families encoding plant cell wall-degrading enzymes in longhorned beetles.</title>
        <authorList>
            <person name="Shin N.R."/>
            <person name="Okamura Y."/>
            <person name="Kirsch R."/>
            <person name="Pauchet Y."/>
        </authorList>
    </citation>
    <scope>NUCLEOTIDE SEQUENCE</scope>
    <source>
        <strain evidence="1">AMC_N1</strain>
    </source>
</reference>
<comment type="caution">
    <text evidence="1">The sequence shown here is derived from an EMBL/GenBank/DDBJ whole genome shotgun (WGS) entry which is preliminary data.</text>
</comment>